<dbReference type="PANTHER" id="PTHR38432:SF1">
    <property type="entry name" value="TELA-LIKE PROTEIN SAOUHSC_01408"/>
    <property type="match status" value="1"/>
</dbReference>
<organism evidence="2 3">
    <name type="scientific">Lysinibacillus xylanilyticus</name>
    <dbReference type="NCBI Taxonomy" id="582475"/>
    <lineage>
        <taxon>Bacteria</taxon>
        <taxon>Bacillati</taxon>
        <taxon>Bacillota</taxon>
        <taxon>Bacilli</taxon>
        <taxon>Bacillales</taxon>
        <taxon>Bacillaceae</taxon>
        <taxon>Lysinibacillus</taxon>
    </lineage>
</organism>
<evidence type="ECO:0000313" key="2">
    <source>
        <dbReference type="EMBL" id="KMY32259.1"/>
    </source>
</evidence>
<dbReference type="OrthoDB" id="9768858at2"/>
<proteinExistence type="inferred from homology"/>
<protein>
    <submittedName>
        <fullName evidence="2">TelA-like protein</fullName>
    </submittedName>
</protein>
<evidence type="ECO:0000313" key="3">
    <source>
        <dbReference type="Proteomes" id="UP000037326"/>
    </source>
</evidence>
<dbReference type="RefSeq" id="WP_049665409.1">
    <property type="nucleotide sequence ID" value="NZ_JBIVRT010000012.1"/>
</dbReference>
<sequence>MTANDHAFQLNTIQGISPLVQSYLETTNNEAMATYETLSPLAQSRALLYASQLDLTNFESVLSLGQGSQRALSQFADRMLAQVKQKDVTKIGQMLDSLMQTLDRVDPNALEPKKQSFFRKMFGKIEPTVKQTLTEFERVSIQVERIGVQLERSQLQMIKDVEMLEELYAHNRGFFEELATAIAAGQMKKQQAIEVELPEKATSVQATKQPLAIQQLNDFAAQIERLDQRIYDLQVSQQVALQTAPQIRMIQQSNQTLAEKIEFSIVTLIPLWKNQLAMMLSMHMDHHYAQLEERLSRTNDRFTSPSFEQQVSKFKETQHELKTAIKDVFALHTATEQEKQHLQDVAELKTLKRD</sequence>
<dbReference type="EMBL" id="LFXJ01000005">
    <property type="protein sequence ID" value="KMY32259.1"/>
    <property type="molecule type" value="Genomic_DNA"/>
</dbReference>
<dbReference type="Proteomes" id="UP000037326">
    <property type="component" value="Unassembled WGS sequence"/>
</dbReference>
<gene>
    <name evidence="2" type="ORF">ACZ11_08925</name>
</gene>
<dbReference type="Pfam" id="PF05816">
    <property type="entry name" value="TelA"/>
    <property type="match status" value="1"/>
</dbReference>
<dbReference type="AlphaFoldDB" id="A0A0K9FCF2"/>
<name>A0A0K9FCF2_9BACI</name>
<comment type="caution">
    <text evidence="2">The sequence shown here is derived from an EMBL/GenBank/DDBJ whole genome shotgun (WGS) entry which is preliminary data.</text>
</comment>
<dbReference type="GeneID" id="96598380"/>
<dbReference type="PANTHER" id="PTHR38432">
    <property type="entry name" value="TELA-LIKE PROTEIN SAOUHSC_01408"/>
    <property type="match status" value="1"/>
</dbReference>
<reference evidence="3" key="1">
    <citation type="submission" date="2015-07" db="EMBL/GenBank/DDBJ databases">
        <authorList>
            <consortium name="Consortium for Microbial Forensics and Genomics (microFORGE)"/>
            <person name="Knight B.M."/>
            <person name="Roberts D.P."/>
            <person name="Lin D."/>
            <person name="Hari K."/>
            <person name="Fletcher J."/>
            <person name="Melcher U."/>
            <person name="Blagden T."/>
            <person name="Winegar R.A."/>
        </authorList>
    </citation>
    <scope>NUCLEOTIDE SEQUENCE [LARGE SCALE GENOMIC DNA]</scope>
    <source>
        <strain evidence="3">DSM 23493</strain>
    </source>
</reference>
<comment type="similarity">
    <text evidence="1">Belongs to the TelA family.</text>
</comment>
<dbReference type="InterPro" id="IPR008863">
    <property type="entry name" value="Toxic_anion-R_TelA"/>
</dbReference>
<accession>A0A0K9FCF2</accession>
<dbReference type="PATRIC" id="fig|582475.4.peg.1337"/>
<evidence type="ECO:0000256" key="1">
    <source>
        <dbReference type="ARBA" id="ARBA00005541"/>
    </source>
</evidence>